<evidence type="ECO:0000313" key="1">
    <source>
        <dbReference type="EMBL" id="SFJ02160.1"/>
    </source>
</evidence>
<dbReference type="EMBL" id="FOQY01000006">
    <property type="protein sequence ID" value="SFJ02160.1"/>
    <property type="molecule type" value="Genomic_DNA"/>
</dbReference>
<proteinExistence type="predicted"/>
<sequence>MSFGSASTEIFVHPLFMEYRFQMSLAEIWRYGHIDKPVIGVLIG</sequence>
<gene>
    <name evidence="1" type="ORF">SAMN05216275_10655</name>
</gene>
<accession>A0A1I3MZI1</accession>
<dbReference type="Proteomes" id="UP000199111">
    <property type="component" value="Unassembled WGS sequence"/>
</dbReference>
<evidence type="ECO:0000313" key="2">
    <source>
        <dbReference type="Proteomes" id="UP000199111"/>
    </source>
</evidence>
<name>A0A1I3MZI1_9ACTN</name>
<organism evidence="1 2">
    <name type="scientific">Streptosporangium canum</name>
    <dbReference type="NCBI Taxonomy" id="324952"/>
    <lineage>
        <taxon>Bacteria</taxon>
        <taxon>Bacillati</taxon>
        <taxon>Actinomycetota</taxon>
        <taxon>Actinomycetes</taxon>
        <taxon>Streptosporangiales</taxon>
        <taxon>Streptosporangiaceae</taxon>
        <taxon>Streptosporangium</taxon>
    </lineage>
</organism>
<reference evidence="2" key="1">
    <citation type="submission" date="2016-10" db="EMBL/GenBank/DDBJ databases">
        <authorList>
            <person name="Varghese N."/>
            <person name="Submissions S."/>
        </authorList>
    </citation>
    <scope>NUCLEOTIDE SEQUENCE [LARGE SCALE GENOMIC DNA]</scope>
    <source>
        <strain evidence="2">CGMCC 4.2126</strain>
    </source>
</reference>
<dbReference type="AlphaFoldDB" id="A0A1I3MZI1"/>
<keyword evidence="2" id="KW-1185">Reference proteome</keyword>
<protein>
    <submittedName>
        <fullName evidence="1">Uncharacterized protein</fullName>
    </submittedName>
</protein>